<evidence type="ECO:0000256" key="1">
    <source>
        <dbReference type="SAM" id="MobiDB-lite"/>
    </source>
</evidence>
<protein>
    <submittedName>
        <fullName evidence="2">Uncharacterized protein</fullName>
    </submittedName>
</protein>
<sequence length="408" mass="43523">MVILCLGYVVGTLVTKSMRALLDPHPSPPTQSINPRPVSQKSDLELPVPTRCLVGLNSLLPMDSMRNPPSQVAIPTVQDVASCEETQQVNEICDAAKGLPSSHPPMRHELASPGCLDGLSLPSMDNMRNPPGQVAVPPVQDVITCEETQQVNEICDAAKVLPSSHPPMRHELASPRCLDGLSLPSMDNIRNPPGQVAVPPVQDVVTCEETQQVNEICDAAKVLPSSHPPMRHELASPGCLDGLSLPSKDNMRNPPSQVAVPPVQDVVTCEETQQVNEICDAAKVLPSSHPPMRHELASPGCLDGLSLPSMDNMRNPPSQVTVPPLQDVVSWALLKYFGARTPTGQNEELGASTGATDMAMESDEEPSTSSATCSSKDFSEMLQNASAVARRDASETLRDATCVSALID</sequence>
<feature type="compositionally biased region" description="Polar residues" evidence="1">
    <location>
        <begin position="30"/>
        <end position="41"/>
    </location>
</feature>
<evidence type="ECO:0000313" key="2">
    <source>
        <dbReference type="EMBL" id="KKF27075.1"/>
    </source>
</evidence>
<organism evidence="2">
    <name type="scientific">Larimichthys crocea</name>
    <name type="common">Large yellow croaker</name>
    <name type="synonym">Pseudosciaena crocea</name>
    <dbReference type="NCBI Taxonomy" id="215358"/>
    <lineage>
        <taxon>Eukaryota</taxon>
        <taxon>Metazoa</taxon>
        <taxon>Chordata</taxon>
        <taxon>Craniata</taxon>
        <taxon>Vertebrata</taxon>
        <taxon>Euteleostomi</taxon>
        <taxon>Actinopterygii</taxon>
        <taxon>Neopterygii</taxon>
        <taxon>Teleostei</taxon>
        <taxon>Neoteleostei</taxon>
        <taxon>Acanthomorphata</taxon>
        <taxon>Eupercaria</taxon>
        <taxon>Sciaenidae</taxon>
        <taxon>Larimichthys</taxon>
    </lineage>
</organism>
<reference evidence="2" key="1">
    <citation type="journal article" date="2015" name="PLoS Genet.">
        <title>Genome Sequencing of the Perciform Fish Larimichthys crocea Provides Insights into Molecular and Genetic Mechanisms of Stress Adaptation.</title>
        <authorList>
            <person name="Ao J."/>
            <person name="Mu Y."/>
            <person name="Xiang L.X."/>
            <person name="Fan D."/>
            <person name="Feng M."/>
            <person name="Zhang S."/>
            <person name="Shi Q."/>
            <person name="Zhu L.Y."/>
            <person name="Li T."/>
            <person name="Ding Y."/>
            <person name="Nie L."/>
            <person name="Li Q."/>
            <person name="Dong W.R."/>
            <person name="Jiang L."/>
            <person name="Sun B."/>
            <person name="Zhang X."/>
            <person name="Li M."/>
            <person name="Zhang H.Q."/>
            <person name="Xie S."/>
            <person name="Zhu Y."/>
            <person name="Jiang X."/>
            <person name="Wang X."/>
            <person name="Mu P."/>
            <person name="Chen W."/>
            <person name="Yue Z."/>
            <person name="Wang Z."/>
            <person name="Wang J."/>
            <person name="Shao J.Z."/>
            <person name="Chen X."/>
        </authorList>
    </citation>
    <scope>NUCLEOTIDE SEQUENCE [LARGE SCALE GENOMIC DNA]</scope>
    <source>
        <strain evidence="2">SSNF</strain>
        <tissue evidence="2">Blood</tissue>
    </source>
</reference>
<dbReference type="AlphaFoldDB" id="A0A0F8C895"/>
<dbReference type="EMBL" id="KQ041421">
    <property type="protein sequence ID" value="KKF27075.1"/>
    <property type="molecule type" value="Genomic_DNA"/>
</dbReference>
<gene>
    <name evidence="2" type="ORF">EH28_00403</name>
</gene>
<feature type="region of interest" description="Disordered" evidence="1">
    <location>
        <begin position="22"/>
        <end position="42"/>
    </location>
</feature>
<accession>A0A0F8C895</accession>
<name>A0A0F8C895_LARCR</name>
<proteinExistence type="predicted"/>